<organism evidence="1 2">
    <name type="scientific">Catharanthus roseus</name>
    <name type="common">Madagascar periwinkle</name>
    <name type="synonym">Vinca rosea</name>
    <dbReference type="NCBI Taxonomy" id="4058"/>
    <lineage>
        <taxon>Eukaryota</taxon>
        <taxon>Viridiplantae</taxon>
        <taxon>Streptophyta</taxon>
        <taxon>Embryophyta</taxon>
        <taxon>Tracheophyta</taxon>
        <taxon>Spermatophyta</taxon>
        <taxon>Magnoliopsida</taxon>
        <taxon>eudicotyledons</taxon>
        <taxon>Gunneridae</taxon>
        <taxon>Pentapetalae</taxon>
        <taxon>asterids</taxon>
        <taxon>lamiids</taxon>
        <taxon>Gentianales</taxon>
        <taxon>Apocynaceae</taxon>
        <taxon>Rauvolfioideae</taxon>
        <taxon>Vinceae</taxon>
        <taxon>Catharanthinae</taxon>
        <taxon>Catharanthus</taxon>
    </lineage>
</organism>
<name>A0ACC0ABN5_CATRO</name>
<dbReference type="Proteomes" id="UP001060085">
    <property type="component" value="Linkage Group LG06"/>
</dbReference>
<gene>
    <name evidence="1" type="ORF">M9H77_26789</name>
</gene>
<dbReference type="EMBL" id="CM044706">
    <property type="protein sequence ID" value="KAI5657996.1"/>
    <property type="molecule type" value="Genomic_DNA"/>
</dbReference>
<evidence type="ECO:0000313" key="1">
    <source>
        <dbReference type="EMBL" id="KAI5657996.1"/>
    </source>
</evidence>
<sequence>MVNELLQARIEIDESVEMHVEGEMSKEDFGDSMSDMRFEEAESIKFERKDRVEEKERLVRTVKRMRALNKRRNNFGEPSKNQEGRIGYNSIKTISFFPSNFNLCLEIYFKEIKLLSLVFIEHGDHFTFFKSLGTYLERRYFIESKSISCASPRVDDCDFNIANFVSCVLGVDLSSLCYEVSLKELKSLLDSYNWQVSLIDDMCIIAFEGNLFILGPSMTNCLSSHFSLEDLLMSSSIVLDPSCYGFGNIGDTSLVELNIVGFAFEFDRKSLQHVCNITSTRGRRHTMEFEGQGERMDLRMNPFKGGADGMTRKVQETVELLQGPVTRARARRMEEEHRGKIVKIKKMIQDLAWQVIEDQEENFKRSETFLFSRVQMEESKEPSIEGLEASKTKREPFLNLTAGSRIHPIIADRPRVTKG</sequence>
<evidence type="ECO:0000313" key="2">
    <source>
        <dbReference type="Proteomes" id="UP001060085"/>
    </source>
</evidence>
<comment type="caution">
    <text evidence="1">The sequence shown here is derived from an EMBL/GenBank/DDBJ whole genome shotgun (WGS) entry which is preliminary data.</text>
</comment>
<keyword evidence="2" id="KW-1185">Reference proteome</keyword>
<accession>A0ACC0ABN5</accession>
<protein>
    <submittedName>
        <fullName evidence="1">Uncharacterized protein</fullName>
    </submittedName>
</protein>
<proteinExistence type="predicted"/>
<reference evidence="2" key="1">
    <citation type="journal article" date="2023" name="Nat. Plants">
        <title>Single-cell RNA sequencing provides a high-resolution roadmap for understanding the multicellular compartmentation of specialized metabolism.</title>
        <authorList>
            <person name="Sun S."/>
            <person name="Shen X."/>
            <person name="Li Y."/>
            <person name="Li Y."/>
            <person name="Wang S."/>
            <person name="Li R."/>
            <person name="Zhang H."/>
            <person name="Shen G."/>
            <person name="Guo B."/>
            <person name="Wei J."/>
            <person name="Xu J."/>
            <person name="St-Pierre B."/>
            <person name="Chen S."/>
            <person name="Sun C."/>
        </authorList>
    </citation>
    <scope>NUCLEOTIDE SEQUENCE [LARGE SCALE GENOMIC DNA]</scope>
</reference>